<evidence type="ECO:0000259" key="1">
    <source>
        <dbReference type="Pfam" id="PF10005"/>
    </source>
</evidence>
<reference evidence="2" key="2">
    <citation type="submission" date="2020-09" db="EMBL/GenBank/DDBJ databases">
        <authorList>
            <person name="Sun Q."/>
            <person name="Zhou Y."/>
        </authorList>
    </citation>
    <scope>NUCLEOTIDE SEQUENCE</scope>
    <source>
        <strain evidence="2">CGMCC 1.15367</strain>
    </source>
</reference>
<organism evidence="2 3">
    <name type="scientific">Aureimonas endophytica</name>
    <dbReference type="NCBI Taxonomy" id="2027858"/>
    <lineage>
        <taxon>Bacteria</taxon>
        <taxon>Pseudomonadati</taxon>
        <taxon>Pseudomonadota</taxon>
        <taxon>Alphaproteobacteria</taxon>
        <taxon>Hyphomicrobiales</taxon>
        <taxon>Aurantimonadaceae</taxon>
        <taxon>Aureimonas</taxon>
    </lineage>
</organism>
<evidence type="ECO:0000313" key="2">
    <source>
        <dbReference type="EMBL" id="GGE20846.1"/>
    </source>
</evidence>
<feature type="domain" description="Zinc-ribbon" evidence="1">
    <location>
        <begin position="3"/>
        <end position="96"/>
    </location>
</feature>
<dbReference type="EMBL" id="BMIQ01000009">
    <property type="protein sequence ID" value="GGE20846.1"/>
    <property type="molecule type" value="Genomic_DNA"/>
</dbReference>
<accession>A0A917A0A2</accession>
<comment type="caution">
    <text evidence="2">The sequence shown here is derived from an EMBL/GenBank/DDBJ whole genome shotgun (WGS) entry which is preliminary data.</text>
</comment>
<keyword evidence="3" id="KW-1185">Reference proteome</keyword>
<reference evidence="2" key="1">
    <citation type="journal article" date="2014" name="Int. J. Syst. Evol. Microbiol.">
        <title>Complete genome sequence of Corynebacterium casei LMG S-19264T (=DSM 44701T), isolated from a smear-ripened cheese.</title>
        <authorList>
            <consortium name="US DOE Joint Genome Institute (JGI-PGF)"/>
            <person name="Walter F."/>
            <person name="Albersmeier A."/>
            <person name="Kalinowski J."/>
            <person name="Ruckert C."/>
        </authorList>
    </citation>
    <scope>NUCLEOTIDE SEQUENCE</scope>
    <source>
        <strain evidence="2">CGMCC 1.15367</strain>
    </source>
</reference>
<name>A0A917A0A2_9HYPH</name>
<evidence type="ECO:0000313" key="3">
    <source>
        <dbReference type="Proteomes" id="UP000644699"/>
    </source>
</evidence>
<gene>
    <name evidence="2" type="ORF">GCM10011390_45180</name>
</gene>
<dbReference type="AlphaFoldDB" id="A0A917A0A2"/>
<dbReference type="Pfam" id="PF10005">
    <property type="entry name" value="Zn_ribbon_DZR_6"/>
    <property type="match status" value="1"/>
</dbReference>
<dbReference type="Proteomes" id="UP000644699">
    <property type="component" value="Unassembled WGS sequence"/>
</dbReference>
<dbReference type="InterPro" id="IPR011201">
    <property type="entry name" value="Zinc-ribbon_6_bact"/>
</dbReference>
<dbReference type="InterPro" id="IPR031321">
    <property type="entry name" value="UCP012641"/>
</dbReference>
<dbReference type="Gene3D" id="3.40.390.70">
    <property type="match status" value="1"/>
</dbReference>
<dbReference type="RefSeq" id="WP_188912551.1">
    <property type="nucleotide sequence ID" value="NZ_BMIQ01000009.1"/>
</dbReference>
<dbReference type="PIRSF" id="PIRSF012641">
    <property type="entry name" value="UCP012641"/>
    <property type="match status" value="1"/>
</dbReference>
<sequence>MKLFSCPSCQQVVFFPNVVCERCNHALGYEPNSNRMLALEPAEDGFWTSVGRGADGSGWKYDANYQYGVCNWLLPSDSPDTLSLASRFNLVIPNLDEPDNLVLWQKMELAKQRLFYGLLRLKLPLVTRAEHPEGLGFQFLSDEGGKVMTGHDQGLITIALVEADDAEREKRRTAMGEPYRTLLGHFRHEIGHWYWDRLVRDGGALEECRAIFGNDEEDYNQALQNHYANGPKPNWQNEYVSAYAGAHPWEDFAETWAHYLHIIDTLEVGGSYGIALHPKADREGVLTTDLDFNAYDGTTSIETIVDAWLALSAALNSFNRAMGHQDLYPFVLSPTVTAKLGFIHDLVHGRIGQGRQAVEEAVAGQSKLAA</sequence>
<protein>
    <recommendedName>
        <fullName evidence="1">Zinc-ribbon domain-containing protein</fullName>
    </recommendedName>
</protein>
<proteinExistence type="predicted"/>
<dbReference type="Pfam" id="PF15887">
    <property type="entry name" value="Peptidase_Mx"/>
    <property type="match status" value="1"/>
</dbReference>